<dbReference type="Gene3D" id="1.10.8.480">
    <property type="match status" value="1"/>
</dbReference>
<gene>
    <name evidence="39" type="ORF">KCV03_g392</name>
</gene>
<dbReference type="PROSITE" id="PS51689">
    <property type="entry name" value="SAM_RNA_A_N6_MT"/>
    <property type="match status" value="1"/>
</dbReference>
<keyword evidence="9" id="KW-0813">Transport</keyword>
<evidence type="ECO:0000256" key="3">
    <source>
        <dbReference type="ARBA" id="ARBA00005091"/>
    </source>
</evidence>
<keyword evidence="11 34" id="KW-0489">Methyltransferase</keyword>
<feature type="transmembrane region" description="Helical" evidence="37">
    <location>
        <begin position="1591"/>
        <end position="1610"/>
    </location>
</feature>
<dbReference type="InterPro" id="IPR013785">
    <property type="entry name" value="Aldolase_TIM"/>
</dbReference>
<dbReference type="Gene3D" id="1.20.1250.20">
    <property type="entry name" value="MFS general substrate transporter like domains"/>
    <property type="match status" value="1"/>
</dbReference>
<dbReference type="NCBIfam" id="TIGR00755">
    <property type="entry name" value="ksgA"/>
    <property type="match status" value="1"/>
</dbReference>
<dbReference type="EMBL" id="JAHFYH010000001">
    <property type="protein sequence ID" value="KAH0237769.1"/>
    <property type="molecule type" value="Genomic_DNA"/>
</dbReference>
<evidence type="ECO:0000256" key="28">
    <source>
        <dbReference type="ARBA" id="ARBA00049478"/>
    </source>
</evidence>
<dbReference type="GO" id="GO:0000105">
    <property type="term" value="P:L-histidine biosynthetic process"/>
    <property type="evidence" value="ECO:0007669"/>
    <property type="project" value="UniProtKB-KW"/>
</dbReference>
<dbReference type="EC" id="2.1.1.183" evidence="5"/>
<dbReference type="InterPro" id="IPR050360">
    <property type="entry name" value="MFS_Sugar_Transporters"/>
</dbReference>
<dbReference type="Pfam" id="PF00117">
    <property type="entry name" value="GATase"/>
    <property type="match status" value="1"/>
</dbReference>
<keyword evidence="18" id="KW-0315">Glutamine amidotransferase</keyword>
<dbReference type="PROSITE" id="PS50850">
    <property type="entry name" value="MFS"/>
    <property type="match status" value="1"/>
</dbReference>
<dbReference type="InterPro" id="IPR001737">
    <property type="entry name" value="KsgA/Erm"/>
</dbReference>
<feature type="binding site" evidence="34">
    <location>
        <position position="46"/>
    </location>
    <ligand>
        <name>S-adenosyl-L-methionine</name>
        <dbReference type="ChEBI" id="CHEBI:59789"/>
    </ligand>
</feature>
<accession>A0A9P8KBD1</accession>
<evidence type="ECO:0000256" key="2">
    <source>
        <dbReference type="ARBA" id="ARBA00004141"/>
    </source>
</evidence>
<dbReference type="GO" id="GO:0000107">
    <property type="term" value="F:imidazoleglycerol-phosphate synthase activity"/>
    <property type="evidence" value="ECO:0007669"/>
    <property type="project" value="InterPro"/>
</dbReference>
<dbReference type="InterPro" id="IPR011060">
    <property type="entry name" value="RibuloseP-bd_barrel"/>
</dbReference>
<dbReference type="FunFam" id="3.40.50.880:FF:000039">
    <property type="entry name" value="Imidazole glycerol phosphate synthase hisHF"/>
    <property type="match status" value="1"/>
</dbReference>
<dbReference type="InterPro" id="IPR005829">
    <property type="entry name" value="Sugar_transporter_CS"/>
</dbReference>
<keyword evidence="15 37" id="KW-0812">Transmembrane</keyword>
<dbReference type="GO" id="GO:0004359">
    <property type="term" value="F:glutaminase activity"/>
    <property type="evidence" value="ECO:0007669"/>
    <property type="project" value="UniProtKB-EC"/>
</dbReference>
<dbReference type="HAMAP" id="MF_00278">
    <property type="entry name" value="HisH"/>
    <property type="match status" value="1"/>
</dbReference>
<evidence type="ECO:0000256" key="11">
    <source>
        <dbReference type="ARBA" id="ARBA00022603"/>
    </source>
</evidence>
<feature type="binding site" evidence="34">
    <location>
        <position position="120"/>
    </location>
    <ligand>
        <name>S-adenosyl-L-methionine</name>
        <dbReference type="ChEBI" id="CHEBI:59789"/>
    </ligand>
</feature>
<evidence type="ECO:0000256" key="23">
    <source>
        <dbReference type="ARBA" id="ARBA00023268"/>
    </source>
</evidence>
<keyword evidence="12 35" id="KW-0028">Amino-acid biosynthesis</keyword>
<feature type="domain" description="Major facilitator superfamily (MFS) profile" evidence="38">
    <location>
        <begin position="1461"/>
        <end position="1904"/>
    </location>
</feature>
<dbReference type="PRINTS" id="PR00171">
    <property type="entry name" value="SUGRTRNSPORT"/>
</dbReference>
<dbReference type="InterPro" id="IPR020596">
    <property type="entry name" value="rRNA_Ade_Mease_Trfase_CS"/>
</dbReference>
<comment type="similarity">
    <text evidence="4">Belongs to the major facilitator superfamily. Sugar transporter (TC 2.A.1.1) family.</text>
</comment>
<evidence type="ECO:0000256" key="29">
    <source>
        <dbReference type="ARBA" id="ARBA00049534"/>
    </source>
</evidence>
<dbReference type="Pfam" id="PF00977">
    <property type="entry name" value="His_biosynth"/>
    <property type="match status" value="1"/>
</dbReference>
<evidence type="ECO:0000313" key="40">
    <source>
        <dbReference type="Proteomes" id="UP000767238"/>
    </source>
</evidence>
<evidence type="ECO:0000256" key="17">
    <source>
        <dbReference type="ARBA" id="ARBA00022884"/>
    </source>
</evidence>
<keyword evidence="16" id="KW-0378">Hydrolase</keyword>
<dbReference type="SUPFAM" id="SSF51366">
    <property type="entry name" value="Ribulose-phoshate binding barrel"/>
    <property type="match status" value="1"/>
</dbReference>
<comment type="similarity">
    <text evidence="31">In the C-terminal section; belongs to the HisA/HisF family.</text>
</comment>
<evidence type="ECO:0000256" key="35">
    <source>
        <dbReference type="RuleBase" id="RU003657"/>
    </source>
</evidence>
<dbReference type="SMART" id="SM00650">
    <property type="entry name" value="rADc"/>
    <property type="match status" value="1"/>
</dbReference>
<feature type="transmembrane region" description="Helical" evidence="37">
    <location>
        <begin position="1534"/>
        <end position="1552"/>
    </location>
</feature>
<keyword evidence="13 34" id="KW-0808">Transferase</keyword>
<evidence type="ECO:0000259" key="38">
    <source>
        <dbReference type="PROSITE" id="PS50850"/>
    </source>
</evidence>
<proteinExistence type="inferred from homology"/>
<dbReference type="GO" id="GO:0003723">
    <property type="term" value="F:RNA binding"/>
    <property type="evidence" value="ECO:0007669"/>
    <property type="project" value="UniProtKB-UniRule"/>
</dbReference>
<evidence type="ECO:0000256" key="24">
    <source>
        <dbReference type="ARBA" id="ARBA00030500"/>
    </source>
</evidence>
<evidence type="ECO:0000256" key="19">
    <source>
        <dbReference type="ARBA" id="ARBA00022989"/>
    </source>
</evidence>
<keyword evidence="23" id="KW-0511">Multifunctional enzyme</keyword>
<dbReference type="Gene3D" id="3.40.50.150">
    <property type="entry name" value="Vaccinia Virus protein VP39"/>
    <property type="match status" value="1"/>
</dbReference>
<protein>
    <recommendedName>
        <fullName evidence="8">Dimethyladenosine transferase</fullName>
        <ecNumber evidence="5">2.1.1.183</ecNumber>
        <ecNumber evidence="7">3.5.1.2</ecNumber>
        <ecNumber evidence="6">4.3.2.10</ecNumber>
    </recommendedName>
    <alternativeName>
        <fullName evidence="25">18S rRNA (adenine(1779)-N(6)/adenine(1780)-N(6))-dimethyltransferase</fullName>
    </alternativeName>
    <alternativeName>
        <fullName evidence="24">18S rRNA dimethylase</fullName>
    </alternativeName>
    <alternativeName>
        <fullName evidence="33">Imidazole glycerol phosphate synthase hisHF</fullName>
    </alternativeName>
    <alternativeName>
        <fullName evidence="26">S-adenosylmethionine-6-N', N'-adenosyl(rRNA) dimethyltransferase</fullName>
    </alternativeName>
</protein>
<dbReference type="Gene3D" id="3.20.20.70">
    <property type="entry name" value="Aldolase class I"/>
    <property type="match status" value="1"/>
</dbReference>
<dbReference type="InterPro" id="IPR029063">
    <property type="entry name" value="SAM-dependent_MTases_sf"/>
</dbReference>
<keyword evidence="21 37" id="KW-0472">Membrane</keyword>
<feature type="transmembrane region" description="Helical" evidence="37">
    <location>
        <begin position="1622"/>
        <end position="1643"/>
    </location>
</feature>
<dbReference type="GO" id="GO:0016829">
    <property type="term" value="F:lyase activity"/>
    <property type="evidence" value="ECO:0007669"/>
    <property type="project" value="UniProtKB-KW"/>
</dbReference>
<comment type="subcellular location">
    <subcellularLocation>
        <location evidence="2">Membrane</location>
        <topology evidence="2">Multi-pass membrane protein</topology>
    </subcellularLocation>
</comment>
<dbReference type="PANTHER" id="PTHR48022:SF26">
    <property type="entry name" value="MAJOR FACILITATOR SUPERFAMILY (MFS) PROFILE DOMAIN-CONTAINING PROTEIN-RELATED"/>
    <property type="match status" value="1"/>
</dbReference>
<dbReference type="Pfam" id="PF00083">
    <property type="entry name" value="Sugar_tr"/>
    <property type="match status" value="1"/>
</dbReference>
<dbReference type="Gene3D" id="3.40.50.880">
    <property type="match status" value="1"/>
</dbReference>
<evidence type="ECO:0000256" key="18">
    <source>
        <dbReference type="ARBA" id="ARBA00022962"/>
    </source>
</evidence>
<dbReference type="FunFam" id="3.20.20.70:FF:000094">
    <property type="entry name" value="Imidazole glycerol phosphate synthase hisHF"/>
    <property type="match status" value="1"/>
</dbReference>
<feature type="binding site" evidence="34">
    <location>
        <position position="92"/>
    </location>
    <ligand>
        <name>S-adenosyl-L-methionine</name>
        <dbReference type="ChEBI" id="CHEBI:59789"/>
    </ligand>
</feature>
<dbReference type="SUPFAM" id="SSF103473">
    <property type="entry name" value="MFS general substrate transporter"/>
    <property type="match status" value="1"/>
</dbReference>
<feature type="binding site" evidence="34">
    <location>
        <position position="71"/>
    </location>
    <ligand>
        <name>S-adenosyl-L-methionine</name>
        <dbReference type="ChEBI" id="CHEBI:59789"/>
    </ligand>
</feature>
<dbReference type="SUPFAM" id="SSF53335">
    <property type="entry name" value="S-adenosyl-L-methionine-dependent methyltransferases"/>
    <property type="match status" value="1"/>
</dbReference>
<evidence type="ECO:0000313" key="39">
    <source>
        <dbReference type="EMBL" id="KAH0237769.1"/>
    </source>
</evidence>
<evidence type="ECO:0000256" key="1">
    <source>
        <dbReference type="ARBA" id="ARBA00002977"/>
    </source>
</evidence>
<feature type="transmembrane region" description="Helical" evidence="37">
    <location>
        <begin position="1817"/>
        <end position="1838"/>
    </location>
</feature>
<dbReference type="InterPro" id="IPR029062">
    <property type="entry name" value="Class_I_gatase-like"/>
</dbReference>
<dbReference type="CDD" id="cd04731">
    <property type="entry name" value="HisF"/>
    <property type="match status" value="1"/>
</dbReference>
<dbReference type="EC" id="3.5.1.2" evidence="7"/>
<feature type="binding site" evidence="34">
    <location>
        <position position="136"/>
    </location>
    <ligand>
        <name>S-adenosyl-L-methionine</name>
        <dbReference type="ChEBI" id="CHEBI:59789"/>
    </ligand>
</feature>
<dbReference type="InterPro" id="IPR003663">
    <property type="entry name" value="Sugar/inositol_transpt"/>
</dbReference>
<comment type="similarity">
    <text evidence="35">Belongs to the HisA/HisF family.</text>
</comment>
<dbReference type="PROSITE" id="PS01131">
    <property type="entry name" value="RRNA_A_DIMETH"/>
    <property type="match status" value="1"/>
</dbReference>
<dbReference type="GO" id="GO:0005351">
    <property type="term" value="F:carbohydrate:proton symporter activity"/>
    <property type="evidence" value="ECO:0007669"/>
    <property type="project" value="TreeGrafter"/>
</dbReference>
<feature type="transmembrane region" description="Helical" evidence="37">
    <location>
        <begin position="1881"/>
        <end position="1900"/>
    </location>
</feature>
<dbReference type="InterPro" id="IPR011530">
    <property type="entry name" value="rRNA_adenine_dimethylase"/>
</dbReference>
<evidence type="ECO:0000256" key="27">
    <source>
        <dbReference type="ARBA" id="ARBA00047838"/>
    </source>
</evidence>
<evidence type="ECO:0000256" key="10">
    <source>
        <dbReference type="ARBA" id="ARBA00022552"/>
    </source>
</evidence>
<evidence type="ECO:0000256" key="6">
    <source>
        <dbReference type="ARBA" id="ARBA00012809"/>
    </source>
</evidence>
<comment type="caution">
    <text evidence="39">The sequence shown here is derived from an EMBL/GenBank/DDBJ whole genome shotgun (WGS) entry which is preliminary data.</text>
</comment>
<comment type="pathway">
    <text evidence="3">Amino-acid biosynthesis; L-histidine biosynthesis; L-histidine from 5-phospho-alpha-D-ribose 1-diphosphate: step 5/9.</text>
</comment>
<dbReference type="Pfam" id="PF00398">
    <property type="entry name" value="RrnaAD"/>
    <property type="match status" value="1"/>
</dbReference>
<keyword evidence="22" id="KW-0456">Lyase</keyword>
<dbReference type="PROSITE" id="PS51273">
    <property type="entry name" value="GATASE_TYPE_1"/>
    <property type="match status" value="1"/>
</dbReference>
<evidence type="ECO:0000256" key="7">
    <source>
        <dbReference type="ARBA" id="ARBA00012918"/>
    </source>
</evidence>
<evidence type="ECO:0000256" key="5">
    <source>
        <dbReference type="ARBA" id="ARBA00012302"/>
    </source>
</evidence>
<evidence type="ECO:0000256" key="12">
    <source>
        <dbReference type="ARBA" id="ARBA00022605"/>
    </source>
</evidence>
<evidence type="ECO:0000256" key="20">
    <source>
        <dbReference type="ARBA" id="ARBA00023102"/>
    </source>
</evidence>
<dbReference type="InterPro" id="IPR020846">
    <property type="entry name" value="MFS_dom"/>
</dbReference>
<sequence length="1978" mass="218121">MPKSARKNNGSGVSKSDPYAGAASRKKGHAANNVFKFNTDLGQHILKNPGVAQAIVDKADLKQSDIVLEVGPGTGNLTTKILEKAKKVIACEADPRMAAEITKRFQGTPAQKRLEIILGDVLKHPQLPYFDVCISNTPYQISSPLTFRLLALSPAPRSCVLMFQREFAMRLFAQPGTKLYSRLSVNAQMWAKITHVMKVGKNNFNPPPQVESDVVKIVPKVPRPQISYDEWDGLLRICFVRKNRTLRSGFIGTTSVMDMLESNYRTYCAQNNVVLDDGPLDPADAAMDADMAADDQDDEMEAIMDVDDEDDVPDFFKEEADKKAKKLLGNPNRKKKGKVSELVRQKVTKVLVETTELSEKLAVCLQPGGHSLQLIYEYHKKHMGGTSMAYMELTGWFDISCLAKIPDKTRQDKDKIVPCNFDPQNATLINAIIPRRVLLIFDESTQVTKSSIFLVTKKAGSVTTSADTTYAAHYIVLADGSLLGIGLEEVDLAEELVLVVFELSDHDGRSGVWITMRREGGSVFADSGLLVDRAEIISAGVETAGRKAVIGADRQLRVTQTNKIYTKMPTVHLLDYVAGNIRSLVNAIEKVGYQVEWIKSPEDVSKAEKLILPGVGHFGHCLSQFNNSGYVEPIKKHIAAGKPFMGVCVGLQALFEGSEENSTVPGLGLIPGRLERFDDSDKSVPHIGWNSANPASTQGLDANQSLYGMRPDSKYYYVHSYAKMYEPGLLEKAGWSVATARYGNQEFVGAVAKDNVLVTQFHPEKSGAAGLRVLKAFLNGDRLTTLPQTPEPSTTKEGLTRRIIACLDVRTNDQGDLVVTKGDQYDVREKEEGAAVRNLGKPVSMAQKYYEQGADEVTFLNITSFRETPLKDQPMLEILRQASSTVFVPLTIGGGIRDTKDPETNTVVPALEVATLYFKSGADKVSIGSDAVTAAQEYYANNSTLSGKTAIETISKAYGVQAVVVSVDPRRIYVKDPSETSHATIKTPYPGPNGETYCWYACTIHGGRTTSDLDVIQLCTAVEAMGCGEILLNCIDKDGTNSGFDLELIRSVKNAIKIPVIASSGAGNPGHFKEVFDETTVDAALGAGMFHRESSRMRFKRLTCSEYIHSCKHRSHQEHSCISVLPSGIDPALSPPPIEMHSCSLNVRLAIETAGRHEKSISNGHSLGHSRSLEAMCSLMKLNLHARRCSDRMVNRMFRTSPQPIASISTGSTLGIEGRIDGCAMILCDVRGESQVKVEFNAFRTSRVHDGVLDEMLLLEIFARPEVPSMSYKPSKPQLVVSHSQNLFPLTHLYAVTAVDLPPLVFIHATAIVTHSLPTLLPAHIRSRVVPFRSISSTTTIVHPIGNKTLWCCHYFHDNAIATIQSHPITPLDRALHESKGCCRACCQASSAGMHAELSRWSRLQIRRPGRMPSLEKGWLGLQSGIRSVPSDRRNGNSHAMPLTPKQRYFGFKGGWLVFWITVACATDMTLFGYDQGVFSGVVVSDNFLKLHDLVGPSRTKVLSTLAAIYDVGCFIGAIVAFTIGERLGRKKTIIIGTAIMSVGVILKTSSFSLAQMFVGRVILGIGNGINTATAPIWQTETAPAKLRGKLVILEMMTNVGGFMVVNWINYGLSFVPGSVQWRLPLALQFIFIFVLFATVPWLPESPRWLIAHDQDSEATQILADLEDKPIDHAYVIAQYQEISYGVQYEREHAIRWSDLLRGRTQDGTKNVRRLLLGAGTQFMQQFGGINIMSYYQPTVLIVYVGLSNSMARLLSACNAVSYFIFAGVAVLFVERLGRRSLMMISTFLQLIAFLCISILLKYAIANGVTACAKAAIFFFFFYNIAFAVGMLGVPWLYPAEINSLPMRTKGAAVATATNWITNFVIVEITPIGFQNLGWKFWPIWVATNALFLPVIFLLYPETSSRTLEDLDEYFRSDPSLLVFRDKDAISSKRPQKYIERENEEVHKVEEQDVVAEKISSKVGPMNDVETQHHESDN</sequence>
<reference evidence="39" key="2">
    <citation type="submission" date="2021-08" db="EMBL/GenBank/DDBJ databases">
        <authorList>
            <person name="Gostincar C."/>
            <person name="Sun X."/>
            <person name="Song Z."/>
            <person name="Gunde-Cimerman N."/>
        </authorList>
    </citation>
    <scope>NUCLEOTIDE SEQUENCE</scope>
    <source>
        <strain evidence="39">EXF-8016</strain>
    </source>
</reference>
<dbReference type="InterPro" id="IPR004651">
    <property type="entry name" value="HisF"/>
</dbReference>
<keyword evidence="19 37" id="KW-1133">Transmembrane helix</keyword>
<evidence type="ECO:0000256" key="4">
    <source>
        <dbReference type="ARBA" id="ARBA00010992"/>
    </source>
</evidence>
<name>A0A9P8KBD1_AURME</name>
<comment type="catalytic activity">
    <reaction evidence="27">
        <text>5-[(5-phospho-1-deoxy-D-ribulos-1-ylimino)methylamino]-1-(5-phospho-beta-D-ribosyl)imidazole-4-carboxamide + L-glutamine = D-erythro-1-(imidazol-4-yl)glycerol 3-phosphate + 5-amino-1-(5-phospho-beta-D-ribosyl)imidazole-4-carboxamide + L-glutamate + H(+)</text>
        <dbReference type="Rhea" id="RHEA:24793"/>
        <dbReference type="ChEBI" id="CHEBI:15378"/>
        <dbReference type="ChEBI" id="CHEBI:29985"/>
        <dbReference type="ChEBI" id="CHEBI:58278"/>
        <dbReference type="ChEBI" id="CHEBI:58359"/>
        <dbReference type="ChEBI" id="CHEBI:58475"/>
        <dbReference type="ChEBI" id="CHEBI:58525"/>
        <dbReference type="EC" id="4.3.2.10"/>
    </reaction>
</comment>
<dbReference type="InterPro" id="IPR017926">
    <property type="entry name" value="GATASE"/>
</dbReference>
<evidence type="ECO:0000256" key="22">
    <source>
        <dbReference type="ARBA" id="ARBA00023239"/>
    </source>
</evidence>
<evidence type="ECO:0000256" key="15">
    <source>
        <dbReference type="ARBA" id="ARBA00022692"/>
    </source>
</evidence>
<feature type="non-terminal residue" evidence="39">
    <location>
        <position position="1978"/>
    </location>
</feature>
<organism evidence="39 40">
    <name type="scientific">Aureobasidium melanogenum</name>
    <name type="common">Aureobasidium pullulans var. melanogenum</name>
    <dbReference type="NCBI Taxonomy" id="46634"/>
    <lineage>
        <taxon>Eukaryota</taxon>
        <taxon>Fungi</taxon>
        <taxon>Dikarya</taxon>
        <taxon>Ascomycota</taxon>
        <taxon>Pezizomycotina</taxon>
        <taxon>Dothideomycetes</taxon>
        <taxon>Dothideomycetidae</taxon>
        <taxon>Dothideales</taxon>
        <taxon>Saccotheciaceae</taxon>
        <taxon>Aureobasidium</taxon>
    </lineage>
</organism>
<evidence type="ECO:0000256" key="21">
    <source>
        <dbReference type="ARBA" id="ARBA00023136"/>
    </source>
</evidence>
<dbReference type="PANTHER" id="PTHR48022">
    <property type="entry name" value="PLASTIDIC GLUCOSE TRANSPORTER 4"/>
    <property type="match status" value="1"/>
</dbReference>
<feature type="transmembrane region" description="Helical" evidence="37">
    <location>
        <begin position="1502"/>
        <end position="1522"/>
    </location>
</feature>
<dbReference type="CDD" id="cd01748">
    <property type="entry name" value="GATase1_IGP_Synthase"/>
    <property type="match status" value="1"/>
</dbReference>
<feature type="transmembrane region" description="Helical" evidence="37">
    <location>
        <begin position="1785"/>
        <end position="1805"/>
    </location>
</feature>
<dbReference type="FunFam" id="3.40.50.150:FF:000007">
    <property type="entry name" value="rRNA adenine N(6)-methyltransferase"/>
    <property type="match status" value="1"/>
</dbReference>
<dbReference type="CDD" id="cd02440">
    <property type="entry name" value="AdoMet_MTases"/>
    <property type="match status" value="1"/>
</dbReference>
<comment type="similarity">
    <text evidence="32 34">Belongs to the class I-like SAM-binding methyltransferase superfamily. rRNA adenine N(6)-methyltransferase family.</text>
</comment>
<dbReference type="GO" id="GO:0016020">
    <property type="term" value="C:membrane"/>
    <property type="evidence" value="ECO:0007669"/>
    <property type="project" value="UniProtKB-SubCell"/>
</dbReference>
<comment type="function">
    <text evidence="1">Specifically dimethylates two adjacent adenosines in the loop of a conserved hairpin near the 3'-end of 18S rRNA in the 40S particle.</text>
</comment>
<comment type="catalytic activity">
    <reaction evidence="28">
        <text>adenosine(1779)/adenosine(1780) in 18S rRNA + 4 S-adenosyl-L-methionine = N(6)-dimethyladenosine(1779)/N(6)-dimethyladenosine(1780) in 18S rRNA + 4 S-adenosyl-L-homocysteine + 4 H(+)</text>
        <dbReference type="Rhea" id="RHEA:42780"/>
        <dbReference type="Rhea" id="RHEA-COMP:10234"/>
        <dbReference type="Rhea" id="RHEA-COMP:10236"/>
        <dbReference type="ChEBI" id="CHEBI:15378"/>
        <dbReference type="ChEBI" id="CHEBI:57856"/>
        <dbReference type="ChEBI" id="CHEBI:59789"/>
        <dbReference type="ChEBI" id="CHEBI:74411"/>
        <dbReference type="ChEBI" id="CHEBI:74493"/>
        <dbReference type="EC" id="2.1.1.183"/>
    </reaction>
</comment>
<dbReference type="Proteomes" id="UP000767238">
    <property type="component" value="Unassembled WGS sequence"/>
</dbReference>
<evidence type="ECO:0000256" key="26">
    <source>
        <dbReference type="ARBA" id="ARBA00032805"/>
    </source>
</evidence>
<evidence type="ECO:0000256" key="36">
    <source>
        <dbReference type="SAM" id="MobiDB-lite"/>
    </source>
</evidence>
<evidence type="ECO:0000256" key="31">
    <source>
        <dbReference type="ARBA" id="ARBA00061106"/>
    </source>
</evidence>
<dbReference type="InterPro" id="IPR010139">
    <property type="entry name" value="Imidazole-glycPsynth_HisH"/>
</dbReference>
<evidence type="ECO:0000256" key="8">
    <source>
        <dbReference type="ARBA" id="ARBA00015387"/>
    </source>
</evidence>
<evidence type="ECO:0000256" key="30">
    <source>
        <dbReference type="ARBA" id="ARBA00055946"/>
    </source>
</evidence>
<feature type="transmembrane region" description="Helical" evidence="37">
    <location>
        <begin position="1754"/>
        <end position="1773"/>
    </location>
</feature>
<evidence type="ECO:0000256" key="34">
    <source>
        <dbReference type="PROSITE-ProRule" id="PRU01026"/>
    </source>
</evidence>
<reference evidence="39" key="1">
    <citation type="journal article" date="2021" name="J Fungi (Basel)">
        <title>Virulence traits and population genomics of the black yeast Aureobasidium melanogenum.</title>
        <authorList>
            <person name="Cernosa A."/>
            <person name="Sun X."/>
            <person name="Gostincar C."/>
            <person name="Fang C."/>
            <person name="Gunde-Cimerman N."/>
            <person name="Song Z."/>
        </authorList>
    </citation>
    <scope>NUCLEOTIDE SEQUENCE</scope>
    <source>
        <strain evidence="39">EXF-8016</strain>
    </source>
</reference>
<keyword evidence="20 35" id="KW-0368">Histidine biosynthesis</keyword>
<evidence type="ECO:0000256" key="9">
    <source>
        <dbReference type="ARBA" id="ARBA00022448"/>
    </source>
</evidence>
<evidence type="ECO:0000256" key="16">
    <source>
        <dbReference type="ARBA" id="ARBA00022801"/>
    </source>
</evidence>
<feature type="region of interest" description="Disordered" evidence="36">
    <location>
        <begin position="1"/>
        <end position="25"/>
    </location>
</feature>
<keyword evidence="17 34" id="KW-0694">RNA-binding</keyword>
<dbReference type="NCBIfam" id="TIGR01855">
    <property type="entry name" value="IMP_synth_hisH"/>
    <property type="match status" value="1"/>
</dbReference>
<evidence type="ECO:0000256" key="13">
    <source>
        <dbReference type="ARBA" id="ARBA00022679"/>
    </source>
</evidence>
<dbReference type="NCBIfam" id="TIGR00879">
    <property type="entry name" value="SP"/>
    <property type="match status" value="1"/>
</dbReference>
<keyword evidence="10" id="KW-0698">rRNA processing</keyword>
<evidence type="ECO:0000256" key="33">
    <source>
        <dbReference type="ARBA" id="ARBA00071580"/>
    </source>
</evidence>
<dbReference type="InterPro" id="IPR005828">
    <property type="entry name" value="MFS_sugar_transport-like"/>
</dbReference>
<dbReference type="InterPro" id="IPR020598">
    <property type="entry name" value="rRNA_Ade_methylase_Trfase_N"/>
</dbReference>
<evidence type="ECO:0000256" key="14">
    <source>
        <dbReference type="ARBA" id="ARBA00022691"/>
    </source>
</evidence>
<comment type="catalytic activity">
    <reaction evidence="29">
        <text>L-glutamine + H2O = L-glutamate + NH4(+)</text>
        <dbReference type="Rhea" id="RHEA:15889"/>
        <dbReference type="ChEBI" id="CHEBI:15377"/>
        <dbReference type="ChEBI" id="CHEBI:28938"/>
        <dbReference type="ChEBI" id="CHEBI:29985"/>
        <dbReference type="ChEBI" id="CHEBI:58359"/>
        <dbReference type="EC" id="3.5.1.2"/>
    </reaction>
</comment>
<feature type="binding site" evidence="34">
    <location>
        <position position="44"/>
    </location>
    <ligand>
        <name>S-adenosyl-L-methionine</name>
        <dbReference type="ChEBI" id="CHEBI:59789"/>
    </ligand>
</feature>
<dbReference type="InterPro" id="IPR006062">
    <property type="entry name" value="His_biosynth"/>
</dbReference>
<evidence type="ECO:0000256" key="32">
    <source>
        <dbReference type="ARBA" id="ARBA00061109"/>
    </source>
</evidence>
<comment type="function">
    <text evidence="30">IGPS catalyzes the conversion of PRFAR and glutamine to IGP, AICAR and glutamate. The glutaminase domain produces the ammonia necessary for the cyclase domain to produce IGP and AICAR from PRFAR. The ammonia is channeled to the active site of the cyclase domain.</text>
</comment>
<evidence type="ECO:0000256" key="25">
    <source>
        <dbReference type="ARBA" id="ARBA00032445"/>
    </source>
</evidence>
<dbReference type="PROSITE" id="PS00216">
    <property type="entry name" value="SUGAR_TRANSPORT_1"/>
    <property type="match status" value="1"/>
</dbReference>
<evidence type="ECO:0000256" key="37">
    <source>
        <dbReference type="SAM" id="Phobius"/>
    </source>
</evidence>
<keyword evidence="14 34" id="KW-0949">S-adenosyl-L-methionine</keyword>
<dbReference type="EC" id="4.3.2.10" evidence="6"/>
<dbReference type="GO" id="GO:0052909">
    <property type="term" value="F:18S rRNA (adenine(1779)-N(6)/adenine(1780)-N(6))-dimethyltransferase activity"/>
    <property type="evidence" value="ECO:0007669"/>
    <property type="project" value="UniProtKB-EC"/>
</dbReference>
<dbReference type="FunFam" id="1.20.1250.20:FF:000061">
    <property type="entry name" value="MFS sugar transporter"/>
    <property type="match status" value="1"/>
</dbReference>
<dbReference type="InterPro" id="IPR036259">
    <property type="entry name" value="MFS_trans_sf"/>
</dbReference>
<dbReference type="SUPFAM" id="SSF52317">
    <property type="entry name" value="Class I glutamine amidotransferase-like"/>
    <property type="match status" value="1"/>
</dbReference>